<dbReference type="STRING" id="41688.A0A2N3N648"/>
<gene>
    <name evidence="1" type="ORF">jhhlp_006495</name>
</gene>
<evidence type="ECO:0000313" key="1">
    <source>
        <dbReference type="EMBL" id="PKS07887.1"/>
    </source>
</evidence>
<protein>
    <submittedName>
        <fullName evidence="1">Uncharacterized protein</fullName>
    </submittedName>
</protein>
<dbReference type="OrthoDB" id="4738706at2759"/>
<dbReference type="EMBL" id="NLAX01000701">
    <property type="protein sequence ID" value="PKS07887.1"/>
    <property type="molecule type" value="Genomic_DNA"/>
</dbReference>
<keyword evidence="2" id="KW-1185">Reference proteome</keyword>
<dbReference type="AlphaFoldDB" id="A0A2N3N648"/>
<reference evidence="1 2" key="1">
    <citation type="journal article" date="2017" name="G3 (Bethesda)">
        <title>First Draft Genome Sequence of the Pathogenic Fungus Lomentospora prolificans (Formerly Scedosporium prolificans).</title>
        <authorList>
            <person name="Luo R."/>
            <person name="Zimin A."/>
            <person name="Workman R."/>
            <person name="Fan Y."/>
            <person name="Pertea G."/>
            <person name="Grossman N."/>
            <person name="Wear M.P."/>
            <person name="Jia B."/>
            <person name="Miller H."/>
            <person name="Casadevall A."/>
            <person name="Timp W."/>
            <person name="Zhang S.X."/>
            <person name="Salzberg S.L."/>
        </authorList>
    </citation>
    <scope>NUCLEOTIDE SEQUENCE [LARGE SCALE GENOMIC DNA]</scope>
    <source>
        <strain evidence="1 2">JHH-5317</strain>
    </source>
</reference>
<accession>A0A2N3N648</accession>
<evidence type="ECO:0000313" key="2">
    <source>
        <dbReference type="Proteomes" id="UP000233524"/>
    </source>
</evidence>
<comment type="caution">
    <text evidence="1">The sequence shown here is derived from an EMBL/GenBank/DDBJ whole genome shotgun (WGS) entry which is preliminary data.</text>
</comment>
<name>A0A2N3N648_9PEZI</name>
<dbReference type="Proteomes" id="UP000233524">
    <property type="component" value="Unassembled WGS sequence"/>
</dbReference>
<dbReference type="VEuPathDB" id="FungiDB:jhhlp_006495"/>
<dbReference type="InParanoid" id="A0A2N3N648"/>
<organism evidence="1 2">
    <name type="scientific">Lomentospora prolificans</name>
    <dbReference type="NCBI Taxonomy" id="41688"/>
    <lineage>
        <taxon>Eukaryota</taxon>
        <taxon>Fungi</taxon>
        <taxon>Dikarya</taxon>
        <taxon>Ascomycota</taxon>
        <taxon>Pezizomycotina</taxon>
        <taxon>Sordariomycetes</taxon>
        <taxon>Hypocreomycetidae</taxon>
        <taxon>Microascales</taxon>
        <taxon>Microascaceae</taxon>
        <taxon>Lomentospora</taxon>
    </lineage>
</organism>
<sequence length="223" mass="25137">MAAESQSQSQPDVGTESAIKQLLNRRAQLADQQAEVQAQLAALFPAKYGSNVKLELLMLRHKLHALRAYAALHEVPTNPPPLSEAEEARFLQYQCECIEAAIVRNGVNLWDPFLIESLKRLIPDDTPEGYARWWLDKNIAENDPVFRSSKIRDALSQSSRSPTASYKCLDDNCIHYVYGFHSEDDRDYHVFGGRNPPAFFNFPITETPGAHSSTVIKHTEPTK</sequence>
<proteinExistence type="predicted"/>